<evidence type="ECO:0000313" key="13">
    <source>
        <dbReference type="EMBL" id="NWO22999.1"/>
    </source>
</evidence>
<protein>
    <recommendedName>
        <fullName evidence="4">Phosphate propanoyltransferase</fullName>
        <ecNumber evidence="3">2.3.1.222</ecNumber>
    </recommendedName>
    <alternativeName>
        <fullName evidence="10">Phosphate acyltransferase PduL</fullName>
    </alternativeName>
    <alternativeName>
        <fullName evidence="9">Phosphotransacylase PduL</fullName>
    </alternativeName>
    <alternativeName>
        <fullName evidence="11">Propanediol utilization protein PduL</fullName>
    </alternativeName>
</protein>
<keyword evidence="8 13" id="KW-0012">Acyltransferase</keyword>
<evidence type="ECO:0000256" key="12">
    <source>
        <dbReference type="ARBA" id="ARBA00047589"/>
    </source>
</evidence>
<evidence type="ECO:0000256" key="1">
    <source>
        <dbReference type="ARBA" id="ARBA00001947"/>
    </source>
</evidence>
<keyword evidence="6" id="KW-0479">Metal-binding</keyword>
<dbReference type="EC" id="2.3.1.222" evidence="3"/>
<evidence type="ECO:0000256" key="2">
    <source>
        <dbReference type="ARBA" id="ARBA00007342"/>
    </source>
</evidence>
<dbReference type="AlphaFoldDB" id="A0A7Y9B0C5"/>
<evidence type="ECO:0000256" key="4">
    <source>
        <dbReference type="ARBA" id="ARBA00020837"/>
    </source>
</evidence>
<keyword evidence="14" id="KW-1185">Reference proteome</keyword>
<evidence type="ECO:0000256" key="10">
    <source>
        <dbReference type="ARBA" id="ARBA00030939"/>
    </source>
</evidence>
<evidence type="ECO:0000256" key="5">
    <source>
        <dbReference type="ARBA" id="ARBA00022679"/>
    </source>
</evidence>
<dbReference type="Pfam" id="PF06130">
    <property type="entry name" value="PTAC"/>
    <property type="match status" value="1"/>
</dbReference>
<dbReference type="EMBL" id="JABXYR010000001">
    <property type="protein sequence ID" value="NWO22999.1"/>
    <property type="molecule type" value="Genomic_DNA"/>
</dbReference>
<evidence type="ECO:0000256" key="3">
    <source>
        <dbReference type="ARBA" id="ARBA00012206"/>
    </source>
</evidence>
<evidence type="ECO:0000313" key="14">
    <source>
        <dbReference type="Proteomes" id="UP000526307"/>
    </source>
</evidence>
<accession>A0A7Y9B0C5</accession>
<keyword evidence="7" id="KW-0862">Zinc</keyword>
<evidence type="ECO:0000256" key="11">
    <source>
        <dbReference type="ARBA" id="ARBA00033077"/>
    </source>
</evidence>
<comment type="cofactor">
    <cofactor evidence="1">
        <name>Zn(2+)</name>
        <dbReference type="ChEBI" id="CHEBI:29105"/>
    </cofactor>
</comment>
<dbReference type="PANTHER" id="PTHR39453">
    <property type="entry name" value="PHOSPHATE PROPANOYLTRANSFERASE"/>
    <property type="match status" value="1"/>
</dbReference>
<reference evidence="13 14" key="1">
    <citation type="submission" date="2020-06" db="EMBL/GenBank/DDBJ databases">
        <title>Mogibacterium timidum strain W9173 genomic sequence.</title>
        <authorList>
            <person name="Wade W.G."/>
            <person name="Johnston C.D."/>
            <person name="Chen T."/>
            <person name="Dewhirst F.E."/>
        </authorList>
    </citation>
    <scope>NUCLEOTIDE SEQUENCE [LARGE SCALE GENOMIC DNA]</scope>
    <source>
        <strain evidence="13 14">W9173</strain>
    </source>
</reference>
<keyword evidence="5 13" id="KW-0808">Transferase</keyword>
<comment type="caution">
    <text evidence="13">The sequence shown here is derived from an EMBL/GenBank/DDBJ whole genome shotgun (WGS) entry which is preliminary data.</text>
</comment>
<sequence>MSTLNVSVEVSARHIHLSQEDIERLFGKGYELKVKKEIAGGFVAEERVTLVGPKRAIDRVAILGPARKETQIELAATDARLIGVNAPIRMSGDLAGTPGIKIVSADGTEIEVDHGCIIAQRHVHLSEDDAAKFGVEQNQIVELSIDTGCKRALVFGDVIVRIGGEDSVVHLDTDEGNSACVGSDCVGTCIARSL</sequence>
<dbReference type="Proteomes" id="UP000526307">
    <property type="component" value="Unassembled WGS sequence"/>
</dbReference>
<dbReference type="InterPro" id="IPR008300">
    <property type="entry name" value="PTAC"/>
</dbReference>
<evidence type="ECO:0000256" key="9">
    <source>
        <dbReference type="ARBA" id="ARBA00030044"/>
    </source>
</evidence>
<name>A0A7Y9B0C5_9FIRM</name>
<dbReference type="RefSeq" id="WP_009644530.1">
    <property type="nucleotide sequence ID" value="NZ_CAUUGE010000008.1"/>
</dbReference>
<dbReference type="GO" id="GO:0046872">
    <property type="term" value="F:metal ion binding"/>
    <property type="evidence" value="ECO:0007669"/>
    <property type="project" value="UniProtKB-KW"/>
</dbReference>
<comment type="catalytic activity">
    <reaction evidence="12">
        <text>propanoyl-CoA + phosphate = propanoyl phosphate + CoA</text>
        <dbReference type="Rhea" id="RHEA:28046"/>
        <dbReference type="ChEBI" id="CHEBI:43474"/>
        <dbReference type="ChEBI" id="CHEBI:57287"/>
        <dbReference type="ChEBI" id="CHEBI:57392"/>
        <dbReference type="ChEBI" id="CHEBI:58933"/>
        <dbReference type="EC" id="2.3.1.222"/>
    </reaction>
</comment>
<dbReference type="GO" id="GO:0016747">
    <property type="term" value="F:acyltransferase activity, transferring groups other than amino-acyl groups"/>
    <property type="evidence" value="ECO:0007669"/>
    <property type="project" value="InterPro"/>
</dbReference>
<evidence type="ECO:0000256" key="8">
    <source>
        <dbReference type="ARBA" id="ARBA00023315"/>
    </source>
</evidence>
<organism evidence="13 14">
    <name type="scientific">Mogibacterium timidum</name>
    <dbReference type="NCBI Taxonomy" id="35519"/>
    <lineage>
        <taxon>Bacteria</taxon>
        <taxon>Bacillati</taxon>
        <taxon>Bacillota</taxon>
        <taxon>Clostridia</taxon>
        <taxon>Peptostreptococcales</taxon>
        <taxon>Anaerovoracaceae</taxon>
        <taxon>Mogibacterium</taxon>
    </lineage>
</organism>
<dbReference type="NCBIfam" id="NF011652">
    <property type="entry name" value="PRK15070.1"/>
    <property type="match status" value="1"/>
</dbReference>
<gene>
    <name evidence="13" type="primary">pduL</name>
    <name evidence="13" type="ORF">HW270_02750</name>
</gene>
<evidence type="ECO:0000256" key="7">
    <source>
        <dbReference type="ARBA" id="ARBA00022833"/>
    </source>
</evidence>
<dbReference type="PANTHER" id="PTHR39453:SF1">
    <property type="entry name" value="PHOSPHATE PROPANOYLTRANSFERASE"/>
    <property type="match status" value="1"/>
</dbReference>
<comment type="similarity">
    <text evidence="2">Belongs to the PduL family.</text>
</comment>
<evidence type="ECO:0000256" key="6">
    <source>
        <dbReference type="ARBA" id="ARBA00022723"/>
    </source>
</evidence>
<proteinExistence type="inferred from homology"/>